<sequence length="81" mass="9754">MVRTDHQSEKDKRLLWNIDVRTWEDCAEDRSDRRLTLTVRRGTQKAEEARNTALAQKKARRRERQEQPQQSSSFECRICSY</sequence>
<reference evidence="2" key="1">
    <citation type="submission" date="2023-11" db="EMBL/GenBank/DDBJ databases">
        <title>Genome assemblies of two species of porcelain crab, Petrolisthes cinctipes and Petrolisthes manimaculis (Anomura: Porcellanidae).</title>
        <authorList>
            <person name="Angst P."/>
        </authorList>
    </citation>
    <scope>NUCLEOTIDE SEQUENCE</scope>
    <source>
        <strain evidence="2">PB745_02</strain>
        <tissue evidence="2">Gill</tissue>
    </source>
</reference>
<dbReference type="AlphaFoldDB" id="A0AAE1NTV1"/>
<evidence type="ECO:0000313" key="3">
    <source>
        <dbReference type="Proteomes" id="UP001292094"/>
    </source>
</evidence>
<keyword evidence="3" id="KW-1185">Reference proteome</keyword>
<gene>
    <name evidence="2" type="ORF">Pmani_031371</name>
</gene>
<name>A0AAE1NTV1_9EUCA</name>
<evidence type="ECO:0000313" key="2">
    <source>
        <dbReference type="EMBL" id="KAK4296109.1"/>
    </source>
</evidence>
<protein>
    <submittedName>
        <fullName evidence="2">Uncharacterized protein</fullName>
    </submittedName>
</protein>
<dbReference type="EMBL" id="JAWZYT010003923">
    <property type="protein sequence ID" value="KAK4296109.1"/>
    <property type="molecule type" value="Genomic_DNA"/>
</dbReference>
<organism evidence="2 3">
    <name type="scientific">Petrolisthes manimaculis</name>
    <dbReference type="NCBI Taxonomy" id="1843537"/>
    <lineage>
        <taxon>Eukaryota</taxon>
        <taxon>Metazoa</taxon>
        <taxon>Ecdysozoa</taxon>
        <taxon>Arthropoda</taxon>
        <taxon>Crustacea</taxon>
        <taxon>Multicrustacea</taxon>
        <taxon>Malacostraca</taxon>
        <taxon>Eumalacostraca</taxon>
        <taxon>Eucarida</taxon>
        <taxon>Decapoda</taxon>
        <taxon>Pleocyemata</taxon>
        <taxon>Anomura</taxon>
        <taxon>Galatheoidea</taxon>
        <taxon>Porcellanidae</taxon>
        <taxon>Petrolisthes</taxon>
    </lineage>
</organism>
<feature type="region of interest" description="Disordered" evidence="1">
    <location>
        <begin position="41"/>
        <end position="81"/>
    </location>
</feature>
<comment type="caution">
    <text evidence="2">The sequence shown here is derived from an EMBL/GenBank/DDBJ whole genome shotgun (WGS) entry which is preliminary data.</text>
</comment>
<proteinExistence type="predicted"/>
<evidence type="ECO:0000256" key="1">
    <source>
        <dbReference type="SAM" id="MobiDB-lite"/>
    </source>
</evidence>
<dbReference type="Proteomes" id="UP001292094">
    <property type="component" value="Unassembled WGS sequence"/>
</dbReference>
<accession>A0AAE1NTV1</accession>